<dbReference type="PANTHER" id="PTHR36505:SF1">
    <property type="entry name" value="BLR1072 PROTEIN"/>
    <property type="match status" value="1"/>
</dbReference>
<dbReference type="Proteomes" id="UP000826513">
    <property type="component" value="Plasmid unnamed2"/>
</dbReference>
<evidence type="ECO:0000313" key="2">
    <source>
        <dbReference type="EMBL" id="QYA10825.1"/>
    </source>
</evidence>
<organism evidence="2 3">
    <name type="scientific">Agrobacterium larrymoorei</name>
    <dbReference type="NCBI Taxonomy" id="160699"/>
    <lineage>
        <taxon>Bacteria</taxon>
        <taxon>Pseudomonadati</taxon>
        <taxon>Pseudomonadota</taxon>
        <taxon>Alphaproteobacteria</taxon>
        <taxon>Hyphomicrobiales</taxon>
        <taxon>Rhizobiaceae</taxon>
        <taxon>Rhizobium/Agrobacterium group</taxon>
        <taxon>Agrobacterium</taxon>
    </lineage>
</organism>
<evidence type="ECO:0000259" key="1">
    <source>
        <dbReference type="Pfam" id="PF05239"/>
    </source>
</evidence>
<evidence type="ECO:0000313" key="3">
    <source>
        <dbReference type="Proteomes" id="UP000826513"/>
    </source>
</evidence>
<dbReference type="EMBL" id="CP072171">
    <property type="protein sequence ID" value="QYA10825.1"/>
    <property type="molecule type" value="Genomic_DNA"/>
</dbReference>
<dbReference type="RefSeq" id="WP_174051947.1">
    <property type="nucleotide sequence ID" value="NZ_CP072171.1"/>
</dbReference>
<name>A0ABX8TCV4_9HYPH</name>
<dbReference type="PANTHER" id="PTHR36505">
    <property type="entry name" value="BLR1072 PROTEIN"/>
    <property type="match status" value="1"/>
</dbReference>
<reference evidence="2 3" key="1">
    <citation type="submission" date="2021-03" db="EMBL/GenBank/DDBJ databases">
        <title>Rapid diversification of plasmids in a genus of pathogenic and nitrogen fixing bacteria.</title>
        <authorList>
            <person name="Weisberg A.J."/>
            <person name="Miller M."/>
            <person name="Ream W."/>
            <person name="Grunwald N.J."/>
            <person name="Chang J.H."/>
        </authorList>
    </citation>
    <scope>NUCLEOTIDE SEQUENCE [LARGE SCALE GENOMIC DNA]</scope>
    <source>
        <strain evidence="2 3">AF3.44</strain>
        <plasmid evidence="2 3">unnamed2</plasmid>
    </source>
</reference>
<feature type="domain" description="PRC-barrel" evidence="1">
    <location>
        <begin position="23"/>
        <end position="97"/>
    </location>
</feature>
<dbReference type="Pfam" id="PF05239">
    <property type="entry name" value="PRC"/>
    <property type="match status" value="1"/>
</dbReference>
<dbReference type="SUPFAM" id="SSF50346">
    <property type="entry name" value="PRC-barrel domain"/>
    <property type="match status" value="1"/>
</dbReference>
<gene>
    <name evidence="2" type="ORF">J5285_26085</name>
</gene>
<sequence>MLNQENRTTGQDPYVKDTHSLIASDKVEGTKVYGADGKRIGSIQRILLEKREGRVAYAVLSFGGFLGIGDDYYPLPWNKLAYDEGLDGYRIDLTKDQITGAPRYADLDDDTWYRSGDRRVDDYYGVPPTRM</sequence>
<keyword evidence="2" id="KW-0614">Plasmid</keyword>
<geneLocation type="plasmid" evidence="2 3">
    <name>unnamed2</name>
</geneLocation>
<dbReference type="Gene3D" id="2.30.30.240">
    <property type="entry name" value="PRC-barrel domain"/>
    <property type="match status" value="1"/>
</dbReference>
<accession>A0ABX8TCV4</accession>
<dbReference type="InterPro" id="IPR011033">
    <property type="entry name" value="PRC_barrel-like_sf"/>
</dbReference>
<dbReference type="InterPro" id="IPR027275">
    <property type="entry name" value="PRC-brl_dom"/>
</dbReference>
<proteinExistence type="predicted"/>
<keyword evidence="3" id="KW-1185">Reference proteome</keyword>
<protein>
    <submittedName>
        <fullName evidence="2">PRC-barrel domain-containing protein</fullName>
    </submittedName>
</protein>